<name>Q17J44_AEDAE</name>
<gene>
    <name evidence="1" type="ORF">AaeL_AAEL002147</name>
</gene>
<reference evidence="1" key="2">
    <citation type="journal article" date="2007" name="Science">
        <title>Genome sequence of Aedes aegypti, a major arbovirus vector.</title>
        <authorList>
            <person name="Nene V."/>
            <person name="Wortman J.R."/>
            <person name="Lawson D."/>
            <person name="Haas B."/>
            <person name="Kodira C."/>
            <person name="Tu Z.J."/>
            <person name="Loftus B."/>
            <person name="Xi Z."/>
            <person name="Megy K."/>
            <person name="Grabherr M."/>
            <person name="Ren Q."/>
            <person name="Zdobnov E.M."/>
            <person name="Lobo N.F."/>
            <person name="Campbell K.S."/>
            <person name="Brown S.E."/>
            <person name="Bonaldo M.F."/>
            <person name="Zhu J."/>
            <person name="Sinkins S.P."/>
            <person name="Hogenkamp D.G."/>
            <person name="Amedeo P."/>
            <person name="Arensburger P."/>
            <person name="Atkinson P.W."/>
            <person name="Bidwell S."/>
            <person name="Biedler J."/>
            <person name="Birney E."/>
            <person name="Bruggner R.V."/>
            <person name="Costas J."/>
            <person name="Coy M.R."/>
            <person name="Crabtree J."/>
            <person name="Crawford M."/>
            <person name="Debruyn B."/>
            <person name="Decaprio D."/>
            <person name="Eiglmeier K."/>
            <person name="Eisenstadt E."/>
            <person name="El-Dorry H."/>
            <person name="Gelbart W.M."/>
            <person name="Gomes S.L."/>
            <person name="Hammond M."/>
            <person name="Hannick L.I."/>
            <person name="Hogan J.R."/>
            <person name="Holmes M.H."/>
            <person name="Jaffe D."/>
            <person name="Johnston J.S."/>
            <person name="Kennedy R.C."/>
            <person name="Koo H."/>
            <person name="Kravitz S."/>
            <person name="Kriventseva E.V."/>
            <person name="Kulp D."/>
            <person name="Labutti K."/>
            <person name="Lee E."/>
            <person name="Li S."/>
            <person name="Lovin D.D."/>
            <person name="Mao C."/>
            <person name="Mauceli E."/>
            <person name="Menck C.F."/>
            <person name="Miller J.R."/>
            <person name="Montgomery P."/>
            <person name="Mori A."/>
            <person name="Nascimento A.L."/>
            <person name="Naveira H.F."/>
            <person name="Nusbaum C."/>
            <person name="O'leary S."/>
            <person name="Orvis J."/>
            <person name="Pertea M."/>
            <person name="Quesneville H."/>
            <person name="Reidenbach K.R."/>
            <person name="Rogers Y.H."/>
            <person name="Roth C.W."/>
            <person name="Schneider J.R."/>
            <person name="Schatz M."/>
            <person name="Shumway M."/>
            <person name="Stanke M."/>
            <person name="Stinson E.O."/>
            <person name="Tubio J.M."/>
            <person name="Vanzee J.P."/>
            <person name="Verjovski-Almeida S."/>
            <person name="Werner D."/>
            <person name="White O."/>
            <person name="Wyder S."/>
            <person name="Zeng Q."/>
            <person name="Zhao Q."/>
            <person name="Zhao Y."/>
            <person name="Hill C.A."/>
            <person name="Raikhel A.S."/>
            <person name="Soares M.B."/>
            <person name="Knudson D.L."/>
            <person name="Lee N.H."/>
            <person name="Galagan J."/>
            <person name="Salzberg S.L."/>
            <person name="Paulsen I.T."/>
            <person name="Dimopoulos G."/>
            <person name="Collins F.H."/>
            <person name="Birren B."/>
            <person name="Fraser-Liggett C.M."/>
            <person name="Severson D.W."/>
        </authorList>
    </citation>
    <scope>NUCLEOTIDE SEQUENCE [LARGE SCALE GENOMIC DNA]</scope>
    <source>
        <strain evidence="1">Liverpool</strain>
    </source>
</reference>
<evidence type="ECO:0000313" key="2">
    <source>
        <dbReference type="Proteomes" id="UP000682892"/>
    </source>
</evidence>
<dbReference type="Proteomes" id="UP000682892">
    <property type="component" value="Unassembled WGS sequence"/>
</dbReference>
<dbReference type="EMBL" id="CH477235">
    <property type="protein sequence ID" value="EAT46666.1"/>
    <property type="molecule type" value="Genomic_DNA"/>
</dbReference>
<reference evidence="1" key="1">
    <citation type="submission" date="2005-10" db="EMBL/GenBank/DDBJ databases">
        <authorList>
            <person name="Loftus B.J."/>
            <person name="Nene V.M."/>
            <person name="Hannick L.I."/>
            <person name="Bidwell S."/>
            <person name="Haas B."/>
            <person name="Amedeo P."/>
            <person name="Orvis J."/>
            <person name="Wortman J.R."/>
            <person name="White O.R."/>
            <person name="Salzberg S."/>
            <person name="Shumway M."/>
            <person name="Koo H."/>
            <person name="Zhao Y."/>
            <person name="Holmes M."/>
            <person name="Miller J."/>
            <person name="Schatz M."/>
            <person name="Pop M."/>
            <person name="Pai G."/>
            <person name="Utterback T."/>
            <person name="Rogers Y.-H."/>
            <person name="Kravitz S."/>
            <person name="Fraser C.M."/>
        </authorList>
    </citation>
    <scope>NUCLEOTIDE SEQUENCE</scope>
    <source>
        <strain evidence="1">Liverpool</strain>
    </source>
</reference>
<dbReference type="HOGENOM" id="CLU_2706776_0_0_1"/>
<accession>Q17J44</accession>
<protein>
    <submittedName>
        <fullName evidence="1">AAEL002147-PA</fullName>
    </submittedName>
</protein>
<proteinExistence type="predicted"/>
<sequence>MTPKRIPIHITLTDCSSLAVVDVVQTSVKQERSVQLLIRLPIVVDFLGLFLRSVIRVYYHHQSSDFAYRLGLD</sequence>
<organism evidence="1 2">
    <name type="scientific">Aedes aegypti</name>
    <name type="common">Yellowfever mosquito</name>
    <name type="synonym">Culex aegypti</name>
    <dbReference type="NCBI Taxonomy" id="7159"/>
    <lineage>
        <taxon>Eukaryota</taxon>
        <taxon>Metazoa</taxon>
        <taxon>Ecdysozoa</taxon>
        <taxon>Arthropoda</taxon>
        <taxon>Hexapoda</taxon>
        <taxon>Insecta</taxon>
        <taxon>Pterygota</taxon>
        <taxon>Neoptera</taxon>
        <taxon>Endopterygota</taxon>
        <taxon>Diptera</taxon>
        <taxon>Nematocera</taxon>
        <taxon>Culicoidea</taxon>
        <taxon>Culicidae</taxon>
        <taxon>Culicinae</taxon>
        <taxon>Aedini</taxon>
        <taxon>Aedes</taxon>
        <taxon>Stegomyia</taxon>
    </lineage>
</organism>
<dbReference type="PaxDb" id="7159-AAEL002147-PA"/>
<evidence type="ECO:0000313" key="1">
    <source>
        <dbReference type="EMBL" id="EAT46666.1"/>
    </source>
</evidence>
<reference evidence="1" key="3">
    <citation type="submission" date="2012-09" db="EMBL/GenBank/DDBJ databases">
        <authorList>
            <consortium name="VectorBase"/>
        </authorList>
    </citation>
    <scope>NUCLEOTIDE SEQUENCE</scope>
    <source>
        <strain evidence="1">Liverpool</strain>
    </source>
</reference>
<dbReference type="AlphaFoldDB" id="Q17J44"/>